<evidence type="ECO:0008006" key="5">
    <source>
        <dbReference type="Google" id="ProtNLM"/>
    </source>
</evidence>
<reference evidence="3" key="1">
    <citation type="submission" date="2025-08" db="UniProtKB">
        <authorList>
            <consortium name="Ensembl"/>
        </authorList>
    </citation>
    <scope>IDENTIFICATION</scope>
</reference>
<protein>
    <recommendedName>
        <fullName evidence="5">LINE-1 type transposase domain-containing 1</fullName>
    </recommendedName>
</protein>
<accession>A0A9J7ZJV8</accession>
<dbReference type="Gene3D" id="3.30.70.1820">
    <property type="entry name" value="L1 transposable element, RRM domain"/>
    <property type="match status" value="1"/>
</dbReference>
<name>A0A9J7ZJV8_CYPCA</name>
<dbReference type="InterPro" id="IPR004244">
    <property type="entry name" value="Transposase_22"/>
</dbReference>
<dbReference type="AlphaFoldDB" id="A0A9J7ZJV8"/>
<evidence type="ECO:0000256" key="2">
    <source>
        <dbReference type="SAM" id="MobiDB-lite"/>
    </source>
</evidence>
<dbReference type="Ensembl" id="ENSCCRT00000189209.1">
    <property type="protein sequence ID" value="ENSCCRP00000133429.1"/>
    <property type="gene ID" value="ENSCCRG00000065627.1"/>
</dbReference>
<dbReference type="Gene3D" id="3.30.250.20">
    <property type="entry name" value="L1 transposable element, C-terminal domain"/>
    <property type="match status" value="1"/>
</dbReference>
<feature type="region of interest" description="Disordered" evidence="2">
    <location>
        <begin position="295"/>
        <end position="327"/>
    </location>
</feature>
<dbReference type="GeneTree" id="ENSGT01030000234827"/>
<keyword evidence="4" id="KW-1185">Reference proteome</keyword>
<dbReference type="OMA" id="ENTEKCM"/>
<evidence type="ECO:0000256" key="1">
    <source>
        <dbReference type="SAM" id="Coils"/>
    </source>
</evidence>
<proteinExistence type="predicted"/>
<keyword evidence="1" id="KW-0175">Coiled coil</keyword>
<evidence type="ECO:0000313" key="3">
    <source>
        <dbReference type="Ensembl" id="ENSCCRP00000133429.1"/>
    </source>
</evidence>
<dbReference type="PANTHER" id="PTHR11505">
    <property type="entry name" value="L1 TRANSPOSABLE ELEMENT-RELATED"/>
    <property type="match status" value="1"/>
</dbReference>
<evidence type="ECO:0000313" key="4">
    <source>
        <dbReference type="Proteomes" id="UP001108240"/>
    </source>
</evidence>
<sequence>MWLKSATKRECTNSPIKKRPKEILGLSTEELDDAILRAVKQALTEQQQHFDKAVQAAVKGAVDNLVIPQLTDLKCQVKQANESVSSLARDVEELGKSSQKANSRFDSLHATVRAQNQDIRDHDRQIASLSARLTEMEDRNRRSNLRLVGLPESEEGSDPIGFLKKFLPLWIPSLAGREIKIERAHRLYNRRETEASRSRTFIFKLLDYGDRQAILKGAREAYPVKHKERILSFYPDFSNETARKRMEFNQVRKKMIALGLRPFLVYPAELKLIHQGQPLIFKTPQEAEKFLDSKEVPGTPLMKPSATASMTGHQRNLWEDDAQEMTA</sequence>
<dbReference type="InterPro" id="IPR042566">
    <property type="entry name" value="L1_C"/>
</dbReference>
<feature type="coiled-coil region" evidence="1">
    <location>
        <begin position="70"/>
        <end position="146"/>
    </location>
</feature>
<dbReference type="Proteomes" id="UP001108240">
    <property type="component" value="Unplaced"/>
</dbReference>
<reference evidence="3" key="2">
    <citation type="submission" date="2025-09" db="UniProtKB">
        <authorList>
            <consortium name="Ensembl"/>
        </authorList>
    </citation>
    <scope>IDENTIFICATION</scope>
</reference>
<organism evidence="3 4">
    <name type="scientific">Cyprinus carpio carpio</name>
    <dbReference type="NCBI Taxonomy" id="630221"/>
    <lineage>
        <taxon>Eukaryota</taxon>
        <taxon>Metazoa</taxon>
        <taxon>Chordata</taxon>
        <taxon>Craniata</taxon>
        <taxon>Vertebrata</taxon>
        <taxon>Euteleostomi</taxon>
        <taxon>Actinopterygii</taxon>
        <taxon>Neopterygii</taxon>
        <taxon>Teleostei</taxon>
        <taxon>Ostariophysi</taxon>
        <taxon>Cypriniformes</taxon>
        <taxon>Cyprinidae</taxon>
        <taxon>Cyprininae</taxon>
        <taxon>Cyprinus</taxon>
    </lineage>
</organism>